<organism evidence="2 4">
    <name type="scientific">Rufibacter glacialis</name>
    <dbReference type="NCBI Taxonomy" id="1259555"/>
    <lineage>
        <taxon>Bacteria</taxon>
        <taxon>Pseudomonadati</taxon>
        <taxon>Bacteroidota</taxon>
        <taxon>Cytophagia</taxon>
        <taxon>Cytophagales</taxon>
        <taxon>Hymenobacteraceae</taxon>
        <taxon>Rufibacter</taxon>
    </lineage>
</organism>
<evidence type="ECO:0000313" key="4">
    <source>
        <dbReference type="Proteomes" id="UP000323866"/>
    </source>
</evidence>
<dbReference type="Proteomes" id="UP001570846">
    <property type="component" value="Unassembled WGS sequence"/>
</dbReference>
<accession>A0A5M8Q7G2</accession>
<dbReference type="Proteomes" id="UP000323866">
    <property type="component" value="Unassembled WGS sequence"/>
</dbReference>
<evidence type="ECO:0000313" key="5">
    <source>
        <dbReference type="Proteomes" id="UP001570846"/>
    </source>
</evidence>
<dbReference type="EMBL" id="JBGOGF010000011">
    <property type="protein sequence ID" value="MFA1773222.1"/>
    <property type="molecule type" value="Genomic_DNA"/>
</dbReference>
<comment type="caution">
    <text evidence="2">The sequence shown here is derived from an EMBL/GenBank/DDBJ whole genome shotgun (WGS) entry which is preliminary data.</text>
</comment>
<evidence type="ECO:0008006" key="6">
    <source>
        <dbReference type="Google" id="ProtNLM"/>
    </source>
</evidence>
<evidence type="ECO:0000313" key="3">
    <source>
        <dbReference type="EMBL" id="MFA1773222.1"/>
    </source>
</evidence>
<keyword evidence="1" id="KW-0732">Signal</keyword>
<feature type="chain" id="PRO_5024345396" description="DUF4890 domain-containing protein" evidence="1">
    <location>
        <begin position="25"/>
        <end position="106"/>
    </location>
</feature>
<proteinExistence type="predicted"/>
<reference evidence="3 5" key="3">
    <citation type="submission" date="2024-08" db="EMBL/GenBank/DDBJ databases">
        <authorList>
            <person name="Wei W."/>
        </authorList>
    </citation>
    <scope>NUCLEOTIDE SEQUENCE [LARGE SCALE GENOMIC DNA]</scope>
    <source>
        <strain evidence="3 5">XU2</strain>
    </source>
</reference>
<name>A0A5M8Q7G2_9BACT</name>
<dbReference type="AlphaFoldDB" id="A0A5M8Q7G2"/>
<dbReference type="RefSeq" id="WP_149100417.1">
    <property type="nucleotide sequence ID" value="NZ_BMMG01000008.1"/>
</dbReference>
<gene>
    <name evidence="3" type="ORF">ACD591_18115</name>
    <name evidence="2" type="ORF">FOE74_20035</name>
</gene>
<dbReference type="OrthoDB" id="9884477at2"/>
<reference evidence="2 4" key="2">
    <citation type="submission" date="2019-09" db="EMBL/GenBank/DDBJ databases">
        <title>A bacterium isolated from glacier soil.</title>
        <authorList>
            <person name="Liu Q."/>
        </authorList>
    </citation>
    <scope>NUCLEOTIDE SEQUENCE [LARGE SCALE GENOMIC DNA]</scope>
    <source>
        <strain evidence="2 4">MDT1-10-3</strain>
    </source>
</reference>
<keyword evidence="5" id="KW-1185">Reference proteome</keyword>
<dbReference type="EMBL" id="VKKZ01000025">
    <property type="protein sequence ID" value="KAA6430760.1"/>
    <property type="molecule type" value="Genomic_DNA"/>
</dbReference>
<sequence length="106" mass="11643">MKIKSTLLALVLSFSLLGVSTAQTTPSASAVAREIANALKLNEAEYLKVTKLENARREELKRDKSNEAAINEKFTAALLQTLNADQQKAFHAFVKENPISQLAKTK</sequence>
<reference evidence="2 4" key="1">
    <citation type="submission" date="2019-07" db="EMBL/GenBank/DDBJ databases">
        <authorList>
            <person name="Qu J.-H."/>
        </authorList>
    </citation>
    <scope>NUCLEOTIDE SEQUENCE [LARGE SCALE GENOMIC DNA]</scope>
    <source>
        <strain evidence="2 4">MDT1-10-3</strain>
    </source>
</reference>
<protein>
    <recommendedName>
        <fullName evidence="6">DUF4890 domain-containing protein</fullName>
    </recommendedName>
</protein>
<feature type="signal peptide" evidence="1">
    <location>
        <begin position="1"/>
        <end position="24"/>
    </location>
</feature>
<evidence type="ECO:0000256" key="1">
    <source>
        <dbReference type="SAM" id="SignalP"/>
    </source>
</evidence>
<evidence type="ECO:0000313" key="2">
    <source>
        <dbReference type="EMBL" id="KAA6430760.1"/>
    </source>
</evidence>